<feature type="transmembrane region" description="Helical" evidence="1">
    <location>
        <begin position="96"/>
        <end position="117"/>
    </location>
</feature>
<keyword evidence="1" id="KW-0812">Transmembrane</keyword>
<dbReference type="EMBL" id="NIRR01000035">
    <property type="protein sequence ID" value="OWP62027.1"/>
    <property type="molecule type" value="Genomic_DNA"/>
</dbReference>
<protein>
    <submittedName>
        <fullName evidence="2">Uncharacterized protein</fullName>
    </submittedName>
</protein>
<feature type="transmembrane region" description="Helical" evidence="1">
    <location>
        <begin position="123"/>
        <end position="144"/>
    </location>
</feature>
<feature type="transmembrane region" description="Helical" evidence="1">
    <location>
        <begin position="54"/>
        <end position="75"/>
    </location>
</feature>
<dbReference type="RefSeq" id="WP_088465558.1">
    <property type="nucleotide sequence ID" value="NZ_NIRR01000035.1"/>
</dbReference>
<dbReference type="OrthoDB" id="884420at2"/>
<keyword evidence="3" id="KW-1185">Reference proteome</keyword>
<gene>
    <name evidence="2" type="ORF">CDA63_16495</name>
</gene>
<evidence type="ECO:0000313" key="3">
    <source>
        <dbReference type="Proteomes" id="UP000197277"/>
    </source>
</evidence>
<keyword evidence="1" id="KW-0472">Membrane</keyword>
<evidence type="ECO:0000256" key="1">
    <source>
        <dbReference type="SAM" id="Phobius"/>
    </source>
</evidence>
<keyword evidence="1" id="KW-1133">Transmembrane helix</keyword>
<evidence type="ECO:0000313" key="2">
    <source>
        <dbReference type="EMBL" id="OWP62027.1"/>
    </source>
</evidence>
<feature type="transmembrane region" description="Helical" evidence="1">
    <location>
        <begin position="21"/>
        <end position="42"/>
    </location>
</feature>
<proteinExistence type="predicted"/>
<comment type="caution">
    <text evidence="2">The sequence shown here is derived from an EMBL/GenBank/DDBJ whole genome shotgun (WGS) entry which is preliminary data.</text>
</comment>
<dbReference type="AlphaFoldDB" id="A0A246FHL7"/>
<sequence length="150" mass="16184">MNNPDFHRAIGRIRRRHWLHYVVQTLLMAGLVLATTQALVALRPARGAALQSGPLMGLLAGLALLVGLGLLVLARRMVPNLRRLAAENLRIYQGRVLLHDSMLLLSGLPLLLAYGVAGSGLALVAYAGLIPLLGWLTAPSAPAYQRWLLS</sequence>
<reference evidence="2 3" key="1">
    <citation type="submission" date="2017-06" db="EMBL/GenBank/DDBJ databases">
        <title>Hymenobacter amundsenii sp. nov. isolated from regoliths in Antarctica.</title>
        <authorList>
            <person name="Sedlacek I."/>
            <person name="Kralova S."/>
            <person name="Pantucek R."/>
            <person name="Svec P."/>
            <person name="Holochova P."/>
            <person name="Stankova E."/>
            <person name="Vrbovska V."/>
            <person name="Busse H.-J."/>
        </authorList>
    </citation>
    <scope>NUCLEOTIDE SEQUENCE [LARGE SCALE GENOMIC DNA]</scope>
    <source>
        <strain evidence="2 3">CCM 8682</strain>
    </source>
</reference>
<accession>A0A246FHL7</accession>
<dbReference type="Proteomes" id="UP000197277">
    <property type="component" value="Unassembled WGS sequence"/>
</dbReference>
<organism evidence="2 3">
    <name type="scientific">Hymenobacter amundsenii</name>
    <dbReference type="NCBI Taxonomy" id="2006685"/>
    <lineage>
        <taxon>Bacteria</taxon>
        <taxon>Pseudomonadati</taxon>
        <taxon>Bacteroidota</taxon>
        <taxon>Cytophagia</taxon>
        <taxon>Cytophagales</taxon>
        <taxon>Hymenobacteraceae</taxon>
        <taxon>Hymenobacter</taxon>
    </lineage>
</organism>
<name>A0A246FHL7_9BACT</name>